<accession>A0A368FWC3</accession>
<name>A0A368FWC3_ANCCA</name>
<sequence length="452" mass="51611">MENNLAKISGTEIAIAGKILVKQHQLTTITPPLRQSLKHLNIKQDQNGTATLTFEQLSTVLVEIESLINTKPLLHVESNTIGEQVLRPIDFLQNEFEVPYPLDELSEDKADPLYLPPDEQVFIKTKQQAIKALQSSCQFTERFWRIWKTQYLAFLREKHQRDVGKGRSSKNFPKIDDIVLISEPIQPRQSWKLGRIQELVSNSEGIVREAIIVLPSRRQIRRPVNLLVPVELDDGQHCKSRKDESLSRDMSITSGNIPAIPTEGECEVEQSINNGQRTCRYNLRPRRQANYIEFLTPLQMTNIPLILTVLLTIVVMGEPSQTASSIPSLHLGNHSQTRRLRCIEGGVDLISTKQAPYEVCAEEFCRIYDTPQVKKTVRFPTQVVLHEHRVQWKFINDVSVNTIETTCPPAPFCEHLDCTFCSAVIFNPEYWPFKAILARTVLLYFVITGCYV</sequence>
<dbReference type="Proteomes" id="UP000252519">
    <property type="component" value="Unassembled WGS sequence"/>
</dbReference>
<evidence type="ECO:0000313" key="2">
    <source>
        <dbReference type="EMBL" id="RCN36506.1"/>
    </source>
</evidence>
<evidence type="ECO:0000313" key="3">
    <source>
        <dbReference type="Proteomes" id="UP000252519"/>
    </source>
</evidence>
<dbReference type="STRING" id="29170.A0A368FWC3"/>
<dbReference type="OrthoDB" id="5867293at2759"/>
<dbReference type="EMBL" id="JOJR01000551">
    <property type="protein sequence ID" value="RCN36506.1"/>
    <property type="molecule type" value="Genomic_DNA"/>
</dbReference>
<organism evidence="2 3">
    <name type="scientific">Ancylostoma caninum</name>
    <name type="common">Dog hookworm</name>
    <dbReference type="NCBI Taxonomy" id="29170"/>
    <lineage>
        <taxon>Eukaryota</taxon>
        <taxon>Metazoa</taxon>
        <taxon>Ecdysozoa</taxon>
        <taxon>Nematoda</taxon>
        <taxon>Chromadorea</taxon>
        <taxon>Rhabditida</taxon>
        <taxon>Rhabditina</taxon>
        <taxon>Rhabditomorpha</taxon>
        <taxon>Strongyloidea</taxon>
        <taxon>Ancylostomatidae</taxon>
        <taxon>Ancylostomatinae</taxon>
        <taxon>Ancylostoma</taxon>
    </lineage>
</organism>
<dbReference type="PANTHER" id="PTHR47331">
    <property type="entry name" value="PHD-TYPE DOMAIN-CONTAINING PROTEIN"/>
    <property type="match status" value="1"/>
</dbReference>
<dbReference type="AlphaFoldDB" id="A0A368FWC3"/>
<feature type="domain" description="DUF5641" evidence="1">
    <location>
        <begin position="134"/>
        <end position="229"/>
    </location>
</feature>
<reference evidence="2 3" key="1">
    <citation type="submission" date="2014-10" db="EMBL/GenBank/DDBJ databases">
        <title>Draft genome of the hookworm Ancylostoma caninum.</title>
        <authorList>
            <person name="Mitreva M."/>
        </authorList>
    </citation>
    <scope>NUCLEOTIDE SEQUENCE [LARGE SCALE GENOMIC DNA]</scope>
    <source>
        <strain evidence="2 3">Baltimore</strain>
    </source>
</reference>
<protein>
    <recommendedName>
        <fullName evidence="1">DUF5641 domain-containing protein</fullName>
    </recommendedName>
</protein>
<comment type="caution">
    <text evidence="2">The sequence shown here is derived from an EMBL/GenBank/DDBJ whole genome shotgun (WGS) entry which is preliminary data.</text>
</comment>
<dbReference type="Pfam" id="PF18701">
    <property type="entry name" value="DUF5641"/>
    <property type="match status" value="1"/>
</dbReference>
<dbReference type="InterPro" id="IPR040676">
    <property type="entry name" value="DUF5641"/>
</dbReference>
<gene>
    <name evidence="2" type="ORF">ANCCAN_17617</name>
</gene>
<proteinExistence type="predicted"/>
<keyword evidence="3" id="KW-1185">Reference proteome</keyword>
<evidence type="ECO:0000259" key="1">
    <source>
        <dbReference type="Pfam" id="PF18701"/>
    </source>
</evidence>